<dbReference type="Proteomes" id="UP000437875">
    <property type="component" value="Unassembled WGS sequence"/>
</dbReference>
<accession>A0A6D0HHC0</accession>
<evidence type="ECO:0000313" key="1">
    <source>
        <dbReference type="EMBL" id="KAE9730174.1"/>
    </source>
</evidence>
<dbReference type="InterPro" id="IPR010877">
    <property type="entry name" value="Phage_Mu_Gp46"/>
</dbReference>
<proteinExistence type="predicted"/>
<name>A0A6D0HHC0_ECOLX</name>
<reference evidence="1 2" key="1">
    <citation type="submission" date="2019-10" db="EMBL/GenBank/DDBJ databases">
        <title>Antimicrobial-resistant enteric bacteria are widely distributed amongst people, animals and the environment in northern Tanzania.</title>
        <authorList>
            <person name="Subbiah M."/>
            <person name="Call D.R."/>
        </authorList>
    </citation>
    <scope>NUCLEOTIDE SEQUENCE [LARGE SCALE GENOMIC DNA]</scope>
    <source>
        <strain evidence="1 2">TzEc067</strain>
    </source>
</reference>
<sequence>MMINVNGRSVSTGASLDLLTRAVIISLFTWRRAGRDDDAPQIFGWWGDTWPTVQNDRTGSRLYLLRRSKLTNKTPQLARDYAREALAWMVEDGAASRLDINAVRTGTDSLALAITIYQRDGNIHNIIFDDIWSELNG</sequence>
<dbReference type="AlphaFoldDB" id="A0A6D0HHC0"/>
<dbReference type="RefSeq" id="WP_157702355.1">
    <property type="nucleotide sequence ID" value="NZ_WSGM01000009.1"/>
</dbReference>
<protein>
    <recommendedName>
        <fullName evidence="3">Phage GP46 family protein</fullName>
    </recommendedName>
</protein>
<evidence type="ECO:0008006" key="3">
    <source>
        <dbReference type="Google" id="ProtNLM"/>
    </source>
</evidence>
<evidence type="ECO:0000313" key="2">
    <source>
        <dbReference type="Proteomes" id="UP000437875"/>
    </source>
</evidence>
<dbReference type="EMBL" id="WSGM01000009">
    <property type="protein sequence ID" value="KAE9730174.1"/>
    <property type="molecule type" value="Genomic_DNA"/>
</dbReference>
<gene>
    <name evidence="1" type="ORF">GP711_15915</name>
</gene>
<organism evidence="1 2">
    <name type="scientific">Escherichia coli</name>
    <dbReference type="NCBI Taxonomy" id="562"/>
    <lineage>
        <taxon>Bacteria</taxon>
        <taxon>Pseudomonadati</taxon>
        <taxon>Pseudomonadota</taxon>
        <taxon>Gammaproteobacteria</taxon>
        <taxon>Enterobacterales</taxon>
        <taxon>Enterobacteriaceae</taxon>
        <taxon>Escherichia</taxon>
    </lineage>
</organism>
<dbReference type="Pfam" id="PF07409">
    <property type="entry name" value="GP46"/>
    <property type="match status" value="1"/>
</dbReference>
<comment type="caution">
    <text evidence="1">The sequence shown here is derived from an EMBL/GenBank/DDBJ whole genome shotgun (WGS) entry which is preliminary data.</text>
</comment>